<keyword evidence="10" id="KW-0482">Metalloprotease</keyword>
<keyword evidence="7" id="KW-0479">Metal-binding</keyword>
<evidence type="ECO:0000313" key="16">
    <source>
        <dbReference type="EMBL" id="WUS59558.1"/>
    </source>
</evidence>
<sequence>MTRSTRVTAAASAACALVLLAAVPASAGGADPGAADVLGAGDPYFPLSGNRGYDVRHYDLDLDFTPASHELVAEATVTATAGERLERFGLDYSGPRIESVLVDGRPAEYLRSGQKLVIRPARAIRAGGEFTVKVRYRGVPERISDSVLGDYGWFNTDDGAVALNEPDGARTWYPVNDDLRDKATYTFRLTTPNGVRALANGEPQGEPRTHGDRTTTVWEMREPMASYLSTVAIGNFTVTRGDAGGIPNITAYDPAGGDGSFLQGSTAEAVAWEAERFGRYPFDSTGGIIDRVGAGYALETQSRPVYDGAPDELTVVHEVAHQWFGDSVTPESWQDIWLNEGFATYAEWLWQEGHGGPSARETFEGYYATPAEDPFWLLKTGDPGHDDIFNGDVVYTRGAMTLQAIRDTVGDQDFFALLREWAATYRHGNANTCDLLRLAEKISHRDLGPLFDAWLYTAAKPGPTA</sequence>
<evidence type="ECO:0000256" key="9">
    <source>
        <dbReference type="ARBA" id="ARBA00022833"/>
    </source>
</evidence>
<dbReference type="InterPro" id="IPR042097">
    <property type="entry name" value="Aminopeptidase_N-like_N_sf"/>
</dbReference>
<evidence type="ECO:0000259" key="14">
    <source>
        <dbReference type="Pfam" id="PF01433"/>
    </source>
</evidence>
<comment type="cofactor">
    <cofactor evidence="2">
        <name>Zn(2+)</name>
        <dbReference type="ChEBI" id="CHEBI:29105"/>
    </cofactor>
</comment>
<dbReference type="PANTHER" id="PTHR11533">
    <property type="entry name" value="PROTEASE M1 ZINC METALLOPROTEASE"/>
    <property type="match status" value="1"/>
</dbReference>
<dbReference type="RefSeq" id="WP_329494339.1">
    <property type="nucleotide sequence ID" value="NZ_CP108460.1"/>
</dbReference>
<dbReference type="CDD" id="cd09603">
    <property type="entry name" value="M1_APN_like"/>
    <property type="match status" value="1"/>
</dbReference>
<dbReference type="Pfam" id="PF01433">
    <property type="entry name" value="Peptidase_M1"/>
    <property type="match status" value="1"/>
</dbReference>
<dbReference type="SUPFAM" id="SSF55486">
    <property type="entry name" value="Metalloproteases ('zincins'), catalytic domain"/>
    <property type="match status" value="1"/>
</dbReference>
<dbReference type="InterPro" id="IPR001930">
    <property type="entry name" value="Peptidase_M1"/>
</dbReference>
<evidence type="ECO:0000256" key="7">
    <source>
        <dbReference type="ARBA" id="ARBA00022723"/>
    </source>
</evidence>
<gene>
    <name evidence="16" type="ORF">OG469_31090</name>
</gene>
<evidence type="ECO:0000256" key="6">
    <source>
        <dbReference type="ARBA" id="ARBA00022670"/>
    </source>
</evidence>
<name>A0ABZ1WFA9_9ACTN</name>
<keyword evidence="8" id="KW-0378">Hydrolase</keyword>
<dbReference type="Pfam" id="PF17900">
    <property type="entry name" value="Peptidase_M1_N"/>
    <property type="match status" value="1"/>
</dbReference>
<evidence type="ECO:0000256" key="13">
    <source>
        <dbReference type="SAM" id="SignalP"/>
    </source>
</evidence>
<evidence type="ECO:0000259" key="15">
    <source>
        <dbReference type="Pfam" id="PF17900"/>
    </source>
</evidence>
<dbReference type="Gene3D" id="1.10.390.10">
    <property type="entry name" value="Neutral Protease Domain 2"/>
    <property type="match status" value="1"/>
</dbReference>
<dbReference type="InterPro" id="IPR045357">
    <property type="entry name" value="Aminopeptidase_N-like_N"/>
</dbReference>
<dbReference type="InterPro" id="IPR050344">
    <property type="entry name" value="Peptidase_M1_aminopeptidases"/>
</dbReference>
<evidence type="ECO:0000256" key="4">
    <source>
        <dbReference type="ARBA" id="ARBA00012564"/>
    </source>
</evidence>
<keyword evidence="9" id="KW-0862">Zinc</keyword>
<dbReference type="SUPFAM" id="SSF63737">
    <property type="entry name" value="Leukotriene A4 hydrolase N-terminal domain"/>
    <property type="match status" value="1"/>
</dbReference>
<keyword evidence="13" id="KW-0732">Signal</keyword>
<evidence type="ECO:0000256" key="11">
    <source>
        <dbReference type="ARBA" id="ARBA00029811"/>
    </source>
</evidence>
<comment type="similarity">
    <text evidence="3">Belongs to the peptidase M1 family.</text>
</comment>
<organism evidence="16 17">
    <name type="scientific">Kitasatospora herbaricolor</name>
    <dbReference type="NCBI Taxonomy" id="68217"/>
    <lineage>
        <taxon>Bacteria</taxon>
        <taxon>Bacillati</taxon>
        <taxon>Actinomycetota</taxon>
        <taxon>Actinomycetes</taxon>
        <taxon>Kitasatosporales</taxon>
        <taxon>Streptomycetaceae</taxon>
        <taxon>Kitasatospora</taxon>
    </lineage>
</organism>
<feature type="chain" id="PRO_5047471603" description="Aminopeptidase N" evidence="13">
    <location>
        <begin position="28"/>
        <end position="465"/>
    </location>
</feature>
<evidence type="ECO:0000256" key="2">
    <source>
        <dbReference type="ARBA" id="ARBA00001947"/>
    </source>
</evidence>
<keyword evidence="6" id="KW-0645">Protease</keyword>
<reference evidence="16 17" key="1">
    <citation type="submission" date="2022-10" db="EMBL/GenBank/DDBJ databases">
        <title>The complete genomes of actinobacterial strains from the NBC collection.</title>
        <authorList>
            <person name="Joergensen T.S."/>
            <person name="Alvarez Arevalo M."/>
            <person name="Sterndorff E.B."/>
            <person name="Faurdal D."/>
            <person name="Vuksanovic O."/>
            <person name="Mourched A.-S."/>
            <person name="Charusanti P."/>
            <person name="Shaw S."/>
            <person name="Blin K."/>
            <person name="Weber T."/>
        </authorList>
    </citation>
    <scope>NUCLEOTIDE SEQUENCE [LARGE SCALE GENOMIC DNA]</scope>
    <source>
        <strain evidence="16 17">NBC_01247</strain>
    </source>
</reference>
<dbReference type="InterPro" id="IPR027268">
    <property type="entry name" value="Peptidase_M4/M1_CTD_sf"/>
</dbReference>
<protein>
    <recommendedName>
        <fullName evidence="5">Aminopeptidase N</fullName>
        <ecNumber evidence="4">3.4.11.2</ecNumber>
    </recommendedName>
    <alternativeName>
        <fullName evidence="11">Alanine aminopeptidase</fullName>
    </alternativeName>
    <alternativeName>
        <fullName evidence="12">Lysyl aminopeptidase</fullName>
    </alternativeName>
</protein>
<dbReference type="PRINTS" id="PR00756">
    <property type="entry name" value="ALADIPTASE"/>
</dbReference>
<proteinExistence type="inferred from homology"/>
<comment type="catalytic activity">
    <reaction evidence="1">
        <text>Release of an N-terminal amino acid, Xaa-|-Yaa- from a peptide, amide or arylamide. Xaa is preferably Ala, but may be most amino acids including Pro (slow action). When a terminal hydrophobic residue is followed by a prolyl residue, the two may be released as an intact Xaa-Pro dipeptide.</text>
        <dbReference type="EC" id="3.4.11.2"/>
    </reaction>
</comment>
<evidence type="ECO:0000256" key="3">
    <source>
        <dbReference type="ARBA" id="ARBA00010136"/>
    </source>
</evidence>
<accession>A0ABZ1WFA9</accession>
<dbReference type="Gene3D" id="2.60.40.1730">
    <property type="entry name" value="tricorn interacting facor f3 domain"/>
    <property type="match status" value="1"/>
</dbReference>
<dbReference type="EC" id="3.4.11.2" evidence="4"/>
<dbReference type="PANTHER" id="PTHR11533:SF297">
    <property type="entry name" value="AMINOPEPTIDASE N"/>
    <property type="match status" value="1"/>
</dbReference>
<evidence type="ECO:0000256" key="1">
    <source>
        <dbReference type="ARBA" id="ARBA00000098"/>
    </source>
</evidence>
<dbReference type="Proteomes" id="UP001432014">
    <property type="component" value="Chromosome"/>
</dbReference>
<dbReference type="EMBL" id="CP108482">
    <property type="protein sequence ID" value="WUS59558.1"/>
    <property type="molecule type" value="Genomic_DNA"/>
</dbReference>
<keyword evidence="17" id="KW-1185">Reference proteome</keyword>
<feature type="signal peptide" evidence="13">
    <location>
        <begin position="1"/>
        <end position="27"/>
    </location>
</feature>
<feature type="domain" description="Aminopeptidase N-like N-terminal" evidence="15">
    <location>
        <begin position="57"/>
        <end position="228"/>
    </location>
</feature>
<feature type="domain" description="Peptidase M1 membrane alanine aminopeptidase" evidence="14">
    <location>
        <begin position="313"/>
        <end position="454"/>
    </location>
</feature>
<evidence type="ECO:0000256" key="5">
    <source>
        <dbReference type="ARBA" id="ARBA00015611"/>
    </source>
</evidence>
<evidence type="ECO:0000256" key="12">
    <source>
        <dbReference type="ARBA" id="ARBA00031533"/>
    </source>
</evidence>
<dbReference type="InterPro" id="IPR014782">
    <property type="entry name" value="Peptidase_M1_dom"/>
</dbReference>
<evidence type="ECO:0000313" key="17">
    <source>
        <dbReference type="Proteomes" id="UP001432014"/>
    </source>
</evidence>
<evidence type="ECO:0000256" key="10">
    <source>
        <dbReference type="ARBA" id="ARBA00023049"/>
    </source>
</evidence>
<evidence type="ECO:0000256" key="8">
    <source>
        <dbReference type="ARBA" id="ARBA00022801"/>
    </source>
</evidence>